<sequence>MKKTNLKIRFSSALIIIFALISYVGCSKDKDDNPGSDSGSIDVATGTYKGILSIGRTNHTNAIFIVTKVDNKRLKFEAKSGEPYSSVPPRTIQAKADVPGLVDGDDPQGVFSYQVSEKKLSLVVNELEIPYTFVGEKQ</sequence>
<proteinExistence type="predicted"/>
<comment type="caution">
    <text evidence="1">The sequence shown here is derived from an EMBL/GenBank/DDBJ whole genome shotgun (WGS) entry which is preliminary data.</text>
</comment>
<evidence type="ECO:0000313" key="2">
    <source>
        <dbReference type="Proteomes" id="UP000282423"/>
    </source>
</evidence>
<accession>A0A420VW66</accession>
<dbReference type="OrthoDB" id="710555at2"/>
<protein>
    <submittedName>
        <fullName evidence="1">Uncharacterized protein</fullName>
    </submittedName>
</protein>
<dbReference type="EMBL" id="RBWS01000012">
    <property type="protein sequence ID" value="RKO70552.1"/>
    <property type="molecule type" value="Genomic_DNA"/>
</dbReference>
<reference evidence="1 2" key="1">
    <citation type="submission" date="2018-10" db="EMBL/GenBank/DDBJ databases">
        <title>Sphingobacterium sp. M05W1-28.</title>
        <authorList>
            <person name="Cai H."/>
        </authorList>
    </citation>
    <scope>NUCLEOTIDE SEQUENCE [LARGE SCALE GENOMIC DNA]</scope>
    <source>
        <strain evidence="1 2">M05W1-28</strain>
    </source>
</reference>
<organism evidence="1 2">
    <name type="scientific">Sphingobacterium puteale</name>
    <dbReference type="NCBI Taxonomy" id="2420510"/>
    <lineage>
        <taxon>Bacteria</taxon>
        <taxon>Pseudomonadati</taxon>
        <taxon>Bacteroidota</taxon>
        <taxon>Sphingobacteriia</taxon>
        <taxon>Sphingobacteriales</taxon>
        <taxon>Sphingobacteriaceae</taxon>
        <taxon>Sphingobacterium</taxon>
    </lineage>
</organism>
<gene>
    <name evidence="1" type="ORF">D7322_16895</name>
</gene>
<dbReference type="RefSeq" id="WP_121125438.1">
    <property type="nucleotide sequence ID" value="NZ_RBWS01000012.1"/>
</dbReference>
<dbReference type="Proteomes" id="UP000282423">
    <property type="component" value="Unassembled WGS sequence"/>
</dbReference>
<name>A0A420VW66_9SPHI</name>
<evidence type="ECO:0000313" key="1">
    <source>
        <dbReference type="EMBL" id="RKO70552.1"/>
    </source>
</evidence>
<keyword evidence="2" id="KW-1185">Reference proteome</keyword>
<dbReference type="AlphaFoldDB" id="A0A420VW66"/>